<sequence length="390" mass="43086">MPMAMALPKSSQGTYRHQSQNFFPLGRPHALPSPMETWEQHQRLARSQPQVNLHDLPNSSHHVGRRILPLPGGSGGNTLLGESKFSSPLCSTSVTSGGQARPVRSSTVSRTAVKSGGTGELASPYSNHQHQYPLPPKLLQPQQQHCNNNIKQDGHESDTVRNVRMLLAKHQSVPDLSQQPMEQGDTTEDSGRIIQESSLTSSETQSDPYLSSSALPGDSFPATGQQLMAASLEQEIDDLDEDSEQELLRHLSQSQARMEQIKRMLVNQRGFIVQALKQLAESTTTSERRSNGDSCHNCSTDPEEMDPAERDRTIGSSMKYAAATKSLPKSQINEEPEKLHEHVGGKLCPMCEAAFPDDIDEEIFESHVVEHFCYEDADTLKYVPIDELSP</sequence>
<feature type="compositionally biased region" description="Low complexity" evidence="6">
    <location>
        <begin position="193"/>
        <end position="206"/>
    </location>
</feature>
<evidence type="ECO:0000313" key="9">
    <source>
        <dbReference type="Proteomes" id="UP000318571"/>
    </source>
</evidence>
<dbReference type="InterPro" id="IPR041641">
    <property type="entry name" value="CALCOCO1/2_Zn_UBZ1"/>
</dbReference>
<evidence type="ECO:0000259" key="7">
    <source>
        <dbReference type="Pfam" id="PF18112"/>
    </source>
</evidence>
<organism evidence="8 9">
    <name type="scientific">Tigriopus californicus</name>
    <name type="common">Marine copepod</name>
    <dbReference type="NCBI Taxonomy" id="6832"/>
    <lineage>
        <taxon>Eukaryota</taxon>
        <taxon>Metazoa</taxon>
        <taxon>Ecdysozoa</taxon>
        <taxon>Arthropoda</taxon>
        <taxon>Crustacea</taxon>
        <taxon>Multicrustacea</taxon>
        <taxon>Hexanauplia</taxon>
        <taxon>Copepoda</taxon>
        <taxon>Harpacticoida</taxon>
        <taxon>Harpacticidae</taxon>
        <taxon>Tigriopus</taxon>
    </lineage>
</organism>
<feature type="domain" description="UBZ1-type" evidence="7">
    <location>
        <begin position="346"/>
        <end position="372"/>
    </location>
</feature>
<dbReference type="Pfam" id="PF18112">
    <property type="entry name" value="Zn-C2H2_12"/>
    <property type="match status" value="1"/>
</dbReference>
<accession>A0A553P4I0</accession>
<feature type="coiled-coil region" evidence="5">
    <location>
        <begin position="222"/>
        <end position="249"/>
    </location>
</feature>
<feature type="region of interest" description="Disordered" evidence="6">
    <location>
        <begin position="282"/>
        <end position="309"/>
    </location>
</feature>
<dbReference type="EMBL" id="VCGU01000008">
    <property type="protein sequence ID" value="TRY72598.1"/>
    <property type="molecule type" value="Genomic_DNA"/>
</dbReference>
<feature type="region of interest" description="Disordered" evidence="6">
    <location>
        <begin position="92"/>
        <end position="133"/>
    </location>
</feature>
<keyword evidence="1" id="KW-0479">Metal-binding</keyword>
<proteinExistence type="predicted"/>
<evidence type="ECO:0000256" key="6">
    <source>
        <dbReference type="SAM" id="MobiDB-lite"/>
    </source>
</evidence>
<dbReference type="AlphaFoldDB" id="A0A553P4I0"/>
<keyword evidence="4 5" id="KW-0175">Coiled coil</keyword>
<feature type="region of interest" description="Disordered" evidence="6">
    <location>
        <begin position="170"/>
        <end position="222"/>
    </location>
</feature>
<comment type="caution">
    <text evidence="8">The sequence shown here is derived from an EMBL/GenBank/DDBJ whole genome shotgun (WGS) entry which is preliminary data.</text>
</comment>
<protein>
    <recommendedName>
        <fullName evidence="7">UBZ1-type domain-containing protein</fullName>
    </recommendedName>
</protein>
<gene>
    <name evidence="8" type="ORF">TCAL_14847</name>
</gene>
<name>A0A553P4I0_TIGCA</name>
<dbReference type="Proteomes" id="UP000318571">
    <property type="component" value="Chromosome 7"/>
</dbReference>
<evidence type="ECO:0000256" key="2">
    <source>
        <dbReference type="ARBA" id="ARBA00022771"/>
    </source>
</evidence>
<reference evidence="8 9" key="1">
    <citation type="journal article" date="2018" name="Nat. Ecol. Evol.">
        <title>Genomic signatures of mitonuclear coevolution across populations of Tigriopus californicus.</title>
        <authorList>
            <person name="Barreto F.S."/>
            <person name="Watson E.T."/>
            <person name="Lima T.G."/>
            <person name="Willett C.S."/>
            <person name="Edmands S."/>
            <person name="Li W."/>
            <person name="Burton R.S."/>
        </authorList>
    </citation>
    <scope>NUCLEOTIDE SEQUENCE [LARGE SCALE GENOMIC DNA]</scope>
    <source>
        <strain evidence="8 9">San Diego</strain>
    </source>
</reference>
<dbReference type="Gene3D" id="6.20.250.40">
    <property type="match status" value="1"/>
</dbReference>
<evidence type="ECO:0000256" key="3">
    <source>
        <dbReference type="ARBA" id="ARBA00022833"/>
    </source>
</evidence>
<keyword evidence="3" id="KW-0862">Zinc</keyword>
<dbReference type="GO" id="GO:0008270">
    <property type="term" value="F:zinc ion binding"/>
    <property type="evidence" value="ECO:0007669"/>
    <property type="project" value="UniProtKB-KW"/>
</dbReference>
<keyword evidence="2" id="KW-0863">Zinc-finger</keyword>
<evidence type="ECO:0000313" key="8">
    <source>
        <dbReference type="EMBL" id="TRY72598.1"/>
    </source>
</evidence>
<keyword evidence="9" id="KW-1185">Reference proteome</keyword>
<evidence type="ECO:0000256" key="1">
    <source>
        <dbReference type="ARBA" id="ARBA00022723"/>
    </source>
</evidence>
<evidence type="ECO:0000256" key="5">
    <source>
        <dbReference type="SAM" id="Coils"/>
    </source>
</evidence>
<feature type="compositionally biased region" description="Polar residues" evidence="6">
    <location>
        <begin position="92"/>
        <end position="112"/>
    </location>
</feature>
<dbReference type="OrthoDB" id="10670719at2759"/>
<evidence type="ECO:0000256" key="4">
    <source>
        <dbReference type="ARBA" id="ARBA00023054"/>
    </source>
</evidence>